<proteinExistence type="predicted"/>
<feature type="region of interest" description="Disordered" evidence="1">
    <location>
        <begin position="126"/>
        <end position="173"/>
    </location>
</feature>
<comment type="caution">
    <text evidence="2">The sequence shown here is derived from an EMBL/GenBank/DDBJ whole genome shotgun (WGS) entry which is preliminary data.</text>
</comment>
<gene>
    <name evidence="2" type="ORF">H5410_048043</name>
</gene>
<feature type="compositionally biased region" description="Polar residues" evidence="1">
    <location>
        <begin position="145"/>
        <end position="156"/>
    </location>
</feature>
<dbReference type="AlphaFoldDB" id="A0A9J5XGX9"/>
<dbReference type="EMBL" id="JACXVP010000009">
    <property type="protein sequence ID" value="KAG5587609.1"/>
    <property type="molecule type" value="Genomic_DNA"/>
</dbReference>
<accession>A0A9J5XGX9</accession>
<organism evidence="2 3">
    <name type="scientific">Solanum commersonii</name>
    <name type="common">Commerson's wild potato</name>
    <name type="synonym">Commerson's nightshade</name>
    <dbReference type="NCBI Taxonomy" id="4109"/>
    <lineage>
        <taxon>Eukaryota</taxon>
        <taxon>Viridiplantae</taxon>
        <taxon>Streptophyta</taxon>
        <taxon>Embryophyta</taxon>
        <taxon>Tracheophyta</taxon>
        <taxon>Spermatophyta</taxon>
        <taxon>Magnoliopsida</taxon>
        <taxon>eudicotyledons</taxon>
        <taxon>Gunneridae</taxon>
        <taxon>Pentapetalae</taxon>
        <taxon>asterids</taxon>
        <taxon>lamiids</taxon>
        <taxon>Solanales</taxon>
        <taxon>Solanaceae</taxon>
        <taxon>Solanoideae</taxon>
        <taxon>Solaneae</taxon>
        <taxon>Solanum</taxon>
    </lineage>
</organism>
<dbReference type="OrthoDB" id="1077311at2759"/>
<evidence type="ECO:0000313" key="2">
    <source>
        <dbReference type="EMBL" id="KAG5587609.1"/>
    </source>
</evidence>
<name>A0A9J5XGX9_SOLCO</name>
<keyword evidence="3" id="KW-1185">Reference proteome</keyword>
<feature type="compositionally biased region" description="Acidic residues" evidence="1">
    <location>
        <begin position="130"/>
        <end position="142"/>
    </location>
</feature>
<dbReference type="PANTHER" id="PTHR35726:SF4">
    <property type="entry name" value="GLUTAMIC ACID-RICH PROTEIN-LIKE"/>
    <property type="match status" value="1"/>
</dbReference>
<protein>
    <recommendedName>
        <fullName evidence="4">Transcription factor</fullName>
    </recommendedName>
</protein>
<dbReference type="Proteomes" id="UP000824120">
    <property type="component" value="Chromosome 9"/>
</dbReference>
<evidence type="ECO:0000313" key="3">
    <source>
        <dbReference type="Proteomes" id="UP000824120"/>
    </source>
</evidence>
<dbReference type="PANTHER" id="PTHR35726">
    <property type="entry name" value="GLUTAMIC ACID-RICH PROTEIN-LIKE"/>
    <property type="match status" value="1"/>
</dbReference>
<sequence length="221" mass="25348">MADEHAAMPPRFQRFNRNALRQRLYDHKINGQMKERCRRWGKKKKEEIMNHQECNSTSISSTSLVDVSSFLLFESTGDSEFDSSFCSTTSDDPIDSLITLNSSHRRFLEDDDAQSCSYEDMELDFKIDNDDNNDDDDNDGDVDTYSRSSSDFNRCNSDMEIEDEDEDEDDGSVVEQGWMNNGVNKCNNLKLKSNVCSVGVDSELKSQKDKDKLFWETCLAS</sequence>
<feature type="compositionally biased region" description="Acidic residues" evidence="1">
    <location>
        <begin position="159"/>
        <end position="172"/>
    </location>
</feature>
<reference evidence="2 3" key="1">
    <citation type="submission" date="2020-09" db="EMBL/GenBank/DDBJ databases">
        <title>De no assembly of potato wild relative species, Solanum commersonii.</title>
        <authorList>
            <person name="Cho K."/>
        </authorList>
    </citation>
    <scope>NUCLEOTIDE SEQUENCE [LARGE SCALE GENOMIC DNA]</scope>
    <source>
        <strain evidence="2">LZ3.2</strain>
        <tissue evidence="2">Leaf</tissue>
    </source>
</reference>
<evidence type="ECO:0000256" key="1">
    <source>
        <dbReference type="SAM" id="MobiDB-lite"/>
    </source>
</evidence>
<evidence type="ECO:0008006" key="4">
    <source>
        <dbReference type="Google" id="ProtNLM"/>
    </source>
</evidence>